<comment type="caution">
    <text evidence="3">The sequence shown here is derived from an EMBL/GenBank/DDBJ whole genome shotgun (WGS) entry which is preliminary data.</text>
</comment>
<keyword evidence="4" id="KW-1185">Reference proteome</keyword>
<protein>
    <submittedName>
        <fullName evidence="3">Uncharacterized protein DUF4296</fullName>
    </submittedName>
</protein>
<dbReference type="PROSITE" id="PS51257">
    <property type="entry name" value="PROKAR_LIPOPROTEIN"/>
    <property type="match status" value="1"/>
</dbReference>
<evidence type="ECO:0000256" key="1">
    <source>
        <dbReference type="SAM" id="SignalP"/>
    </source>
</evidence>
<proteinExistence type="predicted"/>
<dbReference type="AlphaFoldDB" id="A0A2W7RT51"/>
<dbReference type="OrthoDB" id="672534at2"/>
<evidence type="ECO:0000313" key="3">
    <source>
        <dbReference type="EMBL" id="PZX63641.1"/>
    </source>
</evidence>
<feature type="domain" description="DUF4296" evidence="2">
    <location>
        <begin position="26"/>
        <end position="101"/>
    </location>
</feature>
<sequence length="120" mass="14440">MKKFLILICFFIALTACNHHKSEMPILNFDTMKVVMWDLLNANEWNNMKAGQDTVFRKMRDDRKQFEQVFYWHHITKSSFYHSLSYYEQHPDKMKKLIDSLSAYGKRITMQPVDSLKLNK</sequence>
<dbReference type="Pfam" id="PF14129">
    <property type="entry name" value="DUF4296"/>
    <property type="match status" value="1"/>
</dbReference>
<dbReference type="EMBL" id="QKZV01000003">
    <property type="protein sequence ID" value="PZX63641.1"/>
    <property type="molecule type" value="Genomic_DNA"/>
</dbReference>
<evidence type="ECO:0000259" key="2">
    <source>
        <dbReference type="Pfam" id="PF14129"/>
    </source>
</evidence>
<dbReference type="InterPro" id="IPR025381">
    <property type="entry name" value="DUF4296"/>
</dbReference>
<organism evidence="3 4">
    <name type="scientific">Hydrotalea sandarakina</name>
    <dbReference type="NCBI Taxonomy" id="1004304"/>
    <lineage>
        <taxon>Bacteria</taxon>
        <taxon>Pseudomonadati</taxon>
        <taxon>Bacteroidota</taxon>
        <taxon>Chitinophagia</taxon>
        <taxon>Chitinophagales</taxon>
        <taxon>Chitinophagaceae</taxon>
        <taxon>Hydrotalea</taxon>
    </lineage>
</organism>
<keyword evidence="1" id="KW-0732">Signal</keyword>
<feature type="signal peptide" evidence="1">
    <location>
        <begin position="1"/>
        <end position="21"/>
    </location>
</feature>
<name>A0A2W7RT51_9BACT</name>
<reference evidence="3 4" key="1">
    <citation type="submission" date="2018-06" db="EMBL/GenBank/DDBJ databases">
        <title>Genomic Encyclopedia of Archaeal and Bacterial Type Strains, Phase II (KMG-II): from individual species to whole genera.</title>
        <authorList>
            <person name="Goeker M."/>
        </authorList>
    </citation>
    <scope>NUCLEOTIDE SEQUENCE [LARGE SCALE GENOMIC DNA]</scope>
    <source>
        <strain evidence="3 4">DSM 23241</strain>
    </source>
</reference>
<feature type="chain" id="PRO_5016046428" evidence="1">
    <location>
        <begin position="22"/>
        <end position="120"/>
    </location>
</feature>
<dbReference type="Proteomes" id="UP000249720">
    <property type="component" value="Unassembled WGS sequence"/>
</dbReference>
<evidence type="ECO:0000313" key="4">
    <source>
        <dbReference type="Proteomes" id="UP000249720"/>
    </source>
</evidence>
<gene>
    <name evidence="3" type="ORF">LX80_01292</name>
</gene>
<accession>A0A2W7RT51</accession>